<accession>A0A173SVA5</accession>
<reference evidence="2 3" key="1">
    <citation type="submission" date="2015-09" db="EMBL/GenBank/DDBJ databases">
        <authorList>
            <consortium name="Pathogen Informatics"/>
        </authorList>
    </citation>
    <scope>NUCLEOTIDE SEQUENCE [LARGE SCALE GENOMIC DNA]</scope>
    <source>
        <strain evidence="2 3">2789STDY5834959</strain>
    </source>
</reference>
<evidence type="ECO:0000313" key="4">
    <source>
        <dbReference type="Proteomes" id="UP000188159"/>
    </source>
</evidence>
<protein>
    <submittedName>
        <fullName evidence="2">Thiamine biosynthesis protein ThiS</fullName>
    </submittedName>
</protein>
<organism evidence="2 3">
    <name type="scientific">Anaerostipes hadrus</name>
    <dbReference type="NCBI Taxonomy" id="649756"/>
    <lineage>
        <taxon>Bacteria</taxon>
        <taxon>Bacillati</taxon>
        <taxon>Bacillota</taxon>
        <taxon>Clostridia</taxon>
        <taxon>Lachnospirales</taxon>
        <taxon>Lachnospiraceae</taxon>
        <taxon>Anaerostipes</taxon>
    </lineage>
</organism>
<gene>
    <name evidence="2" type="primary">thiS</name>
    <name evidence="1" type="ORF">DO83_02445</name>
    <name evidence="2" type="ORF">ERS852571_01528</name>
</gene>
<dbReference type="PANTHER" id="PTHR34472">
    <property type="entry name" value="SULFUR CARRIER PROTEIN THIS"/>
    <property type="match status" value="1"/>
</dbReference>
<dbReference type="CDD" id="cd00565">
    <property type="entry name" value="Ubl_ThiS"/>
    <property type="match status" value="1"/>
</dbReference>
<reference evidence="1 4" key="2">
    <citation type="journal article" date="2016" name="Sci. Rep.">
        <title>Accelerated dysbiosis of gut microbiota during aggravation of DSS-induced colitis by a butyrate-producing bacterium.</title>
        <authorList>
            <person name="Zhang Q."/>
            <person name="Wu Y."/>
            <person name="Wang J."/>
            <person name="Wu G."/>
            <person name="Long W."/>
            <person name="Xue Z."/>
            <person name="Wang L."/>
            <person name="Zhang X."/>
            <person name="Pang X."/>
            <person name="Zhao Y."/>
            <person name="Zhao L."/>
            <person name="Zhang C."/>
        </authorList>
    </citation>
    <scope>NUCLEOTIDE SEQUENCE [LARGE SCALE GENOMIC DNA]</scope>
    <source>
        <strain evidence="1 4">BPB5</strain>
    </source>
</reference>
<dbReference type="EMBL" id="CYXY01000008">
    <property type="protein sequence ID" value="CUM94422.1"/>
    <property type="molecule type" value="Genomic_DNA"/>
</dbReference>
<sequence length="64" mass="6925">MRLNGEIKTLKDPVALSDFLTQEGFSDKRIAVERNGEIVPKGEYANVILSDSDTLEIVAFVGGG</sequence>
<dbReference type="InterPro" id="IPR016155">
    <property type="entry name" value="Mopterin_synth/thiamin_S_b"/>
</dbReference>
<dbReference type="SUPFAM" id="SSF54285">
    <property type="entry name" value="MoaD/ThiS"/>
    <property type="match status" value="1"/>
</dbReference>
<evidence type="ECO:0000313" key="3">
    <source>
        <dbReference type="Proteomes" id="UP000095553"/>
    </source>
</evidence>
<evidence type="ECO:0000313" key="2">
    <source>
        <dbReference type="EMBL" id="CUM94422.1"/>
    </source>
</evidence>
<dbReference type="InterPro" id="IPR012675">
    <property type="entry name" value="Beta-grasp_dom_sf"/>
</dbReference>
<dbReference type="PANTHER" id="PTHR34472:SF1">
    <property type="entry name" value="SULFUR CARRIER PROTEIN THIS"/>
    <property type="match status" value="1"/>
</dbReference>
<dbReference type="Proteomes" id="UP000188159">
    <property type="component" value="Chromosome"/>
</dbReference>
<dbReference type="Pfam" id="PF02597">
    <property type="entry name" value="ThiS"/>
    <property type="match status" value="1"/>
</dbReference>
<dbReference type="InterPro" id="IPR010035">
    <property type="entry name" value="Thi_S"/>
</dbReference>
<proteinExistence type="predicted"/>
<dbReference type="AlphaFoldDB" id="A0A173SVA5"/>
<dbReference type="Gene3D" id="3.10.20.30">
    <property type="match status" value="1"/>
</dbReference>
<name>A0A173SVA5_ANAHA</name>
<dbReference type="RefSeq" id="WP_055072810.1">
    <property type="nucleotide sequence ID" value="NZ_CP012098.1"/>
</dbReference>
<dbReference type="Proteomes" id="UP000095553">
    <property type="component" value="Unassembled WGS sequence"/>
</dbReference>
<dbReference type="EMBL" id="CP012098">
    <property type="protein sequence ID" value="AQP38573.1"/>
    <property type="molecule type" value="Genomic_DNA"/>
</dbReference>
<evidence type="ECO:0000313" key="1">
    <source>
        <dbReference type="EMBL" id="AQP38573.1"/>
    </source>
</evidence>
<dbReference type="NCBIfam" id="TIGR01683">
    <property type="entry name" value="thiS"/>
    <property type="match status" value="1"/>
</dbReference>
<dbReference type="InterPro" id="IPR003749">
    <property type="entry name" value="ThiS/MoaD-like"/>
</dbReference>